<dbReference type="SUPFAM" id="SSF53448">
    <property type="entry name" value="Nucleotide-diphospho-sugar transferases"/>
    <property type="match status" value="1"/>
</dbReference>
<dbReference type="Proteomes" id="UP000593591">
    <property type="component" value="Chromosome"/>
</dbReference>
<keyword evidence="2" id="KW-0808">Transferase</keyword>
<proteinExistence type="predicted"/>
<dbReference type="KEGG" id="trc:DYE49_05260"/>
<organism evidence="1 3">
    <name type="scientific">Treponema rectale</name>
    <dbReference type="NCBI Taxonomy" id="744512"/>
    <lineage>
        <taxon>Bacteria</taxon>
        <taxon>Pseudomonadati</taxon>
        <taxon>Spirochaetota</taxon>
        <taxon>Spirochaetia</taxon>
        <taxon>Spirochaetales</taxon>
        <taxon>Treponemataceae</taxon>
        <taxon>Treponema</taxon>
    </lineage>
</organism>
<sequence>MLLKRIFRRLMTEFSNRLPITRPSNTVEGVILSLTSYPARLKNLHIVIRSLLKQNLCAEKVILYLGTDTKDSDIPAKLKKLTKYNFEIRTGYKDLKPHKKYFFAMQEFLNHTIITVDDDLIYDRNLVKDLVECAKNNPGCVCSRRVNLITKDNNGHLNPYSKWKWEYNDVMEPSHSLLATGCGGVLYPPHILPPETFDVHAIKEHCLNTDDIWLKFMELKSNVKIVFSNNKIVHPLTLRHTQESGLLHTNATGENRNDINIKKMQEFTGINLVNYAK</sequence>
<reference evidence="2 4" key="1">
    <citation type="submission" date="2018-08" db="EMBL/GenBank/DDBJ databases">
        <title>The first complete genome of Treponema rectale (CHPAT), a commensal spirochete of the bovine rectum.</title>
        <authorList>
            <person name="Staton G.J."/>
            <person name="Clegg S.R."/>
            <person name="Carter S.D."/>
            <person name="Radford A.D."/>
            <person name="Darby A."/>
            <person name="Hall N."/>
            <person name="Birtles R.J."/>
            <person name="Evans N.J."/>
        </authorList>
    </citation>
    <scope>NUCLEOTIDE SEQUENCE [LARGE SCALE GENOMIC DNA]</scope>
    <source>
        <strain evidence="2 4">CHPA</strain>
    </source>
</reference>
<evidence type="ECO:0000313" key="4">
    <source>
        <dbReference type="Proteomes" id="UP000593591"/>
    </source>
</evidence>
<dbReference type="Proteomes" id="UP000578697">
    <property type="component" value="Unassembled WGS sequence"/>
</dbReference>
<dbReference type="AlphaFoldDB" id="A0A840SCA7"/>
<name>A0A840SCA7_9SPIR</name>
<reference evidence="1 3" key="2">
    <citation type="submission" date="2020-08" db="EMBL/GenBank/DDBJ databases">
        <title>Genomic Encyclopedia of Type Strains, Phase IV (KMG-IV): sequencing the most valuable type-strain genomes for metagenomic binning, comparative biology and taxonomic classification.</title>
        <authorList>
            <person name="Goeker M."/>
        </authorList>
    </citation>
    <scope>NUCLEOTIDE SEQUENCE [LARGE SCALE GENOMIC DNA]</scope>
    <source>
        <strain evidence="1 3">DSM 103679</strain>
    </source>
</reference>
<dbReference type="CDD" id="cd00761">
    <property type="entry name" value="Glyco_tranf_GTA_type"/>
    <property type="match status" value="1"/>
</dbReference>
<dbReference type="EMBL" id="JACHFR010000001">
    <property type="protein sequence ID" value="MBB5218415.1"/>
    <property type="molecule type" value="Genomic_DNA"/>
</dbReference>
<evidence type="ECO:0000313" key="2">
    <source>
        <dbReference type="EMBL" id="QOS39893.1"/>
    </source>
</evidence>
<evidence type="ECO:0000313" key="1">
    <source>
        <dbReference type="EMBL" id="MBB5218415.1"/>
    </source>
</evidence>
<evidence type="ECO:0000313" key="3">
    <source>
        <dbReference type="Proteomes" id="UP000578697"/>
    </source>
</evidence>
<accession>A0A840SCA7</accession>
<gene>
    <name evidence="2" type="ORF">DYE49_05260</name>
    <name evidence="1" type="ORF">HNP77_000759</name>
</gene>
<dbReference type="RefSeq" id="WP_184651834.1">
    <property type="nucleotide sequence ID" value="NZ_JACHFR010000001.1"/>
</dbReference>
<keyword evidence="3" id="KW-1185">Reference proteome</keyword>
<dbReference type="EMBL" id="CP031517">
    <property type="protein sequence ID" value="QOS39893.1"/>
    <property type="molecule type" value="Genomic_DNA"/>
</dbReference>
<protein>
    <submittedName>
        <fullName evidence="2">Glycosyltransferase family 2 protein</fullName>
    </submittedName>
</protein>
<dbReference type="InterPro" id="IPR029044">
    <property type="entry name" value="Nucleotide-diphossugar_trans"/>
</dbReference>
<dbReference type="GO" id="GO:0016740">
    <property type="term" value="F:transferase activity"/>
    <property type="evidence" value="ECO:0007669"/>
    <property type="project" value="UniProtKB-KW"/>
</dbReference>